<reference evidence="3" key="2">
    <citation type="journal article" date="2023" name="IMA Fungus">
        <title>Comparative genomic study of the Penicillium genus elucidates a diverse pangenome and 15 lateral gene transfer events.</title>
        <authorList>
            <person name="Petersen C."/>
            <person name="Sorensen T."/>
            <person name="Nielsen M.R."/>
            <person name="Sondergaard T.E."/>
            <person name="Sorensen J.L."/>
            <person name="Fitzpatrick D.A."/>
            <person name="Frisvad J.C."/>
            <person name="Nielsen K.L."/>
        </authorList>
    </citation>
    <scope>NUCLEOTIDE SEQUENCE</scope>
    <source>
        <strain evidence="3">IBT 35673</strain>
    </source>
</reference>
<protein>
    <recommendedName>
        <fullName evidence="5">Secreted protein</fullName>
    </recommendedName>
</protein>
<gene>
    <name evidence="3" type="ORF">N7452_010220</name>
</gene>
<name>A0A9W9QAG7_PENBR</name>
<comment type="caution">
    <text evidence="3">The sequence shown here is derived from an EMBL/GenBank/DDBJ whole genome shotgun (WGS) entry which is preliminary data.</text>
</comment>
<feature type="compositionally biased region" description="Pro residues" evidence="1">
    <location>
        <begin position="112"/>
        <end position="123"/>
    </location>
</feature>
<reference evidence="3" key="1">
    <citation type="submission" date="2022-12" db="EMBL/GenBank/DDBJ databases">
        <authorList>
            <person name="Petersen C."/>
        </authorList>
    </citation>
    <scope>NUCLEOTIDE SEQUENCE</scope>
    <source>
        <strain evidence="3">IBT 35673</strain>
    </source>
</reference>
<dbReference type="PROSITE" id="PS51257">
    <property type="entry name" value="PROKAR_LIPOPROTEIN"/>
    <property type="match status" value="1"/>
</dbReference>
<evidence type="ECO:0008006" key="5">
    <source>
        <dbReference type="Google" id="ProtNLM"/>
    </source>
</evidence>
<feature type="region of interest" description="Disordered" evidence="1">
    <location>
        <begin position="112"/>
        <end position="150"/>
    </location>
</feature>
<evidence type="ECO:0000256" key="1">
    <source>
        <dbReference type="SAM" id="MobiDB-lite"/>
    </source>
</evidence>
<sequence length="150" mass="16611">MRLELFTITSALVGDAWGCTFFNVAGACTWHGVGPTCGVVDDDIRNHTEVALHDHHPKIGYLMWWSVGDNVCKRLCNLERAAFPYMGSCCPEFGSGCVTGYKRLWCQTWPGAPPTPSPSPPSLPRCHNTGDQDQQPWNQTETDDPQSELD</sequence>
<accession>A0A9W9QAG7</accession>
<dbReference type="EMBL" id="JAPZBQ010000005">
    <property type="protein sequence ID" value="KAJ5329830.1"/>
    <property type="molecule type" value="Genomic_DNA"/>
</dbReference>
<evidence type="ECO:0000313" key="4">
    <source>
        <dbReference type="Proteomes" id="UP001147695"/>
    </source>
</evidence>
<proteinExistence type="predicted"/>
<dbReference type="AlphaFoldDB" id="A0A9W9QAG7"/>
<evidence type="ECO:0000313" key="3">
    <source>
        <dbReference type="EMBL" id="KAJ5329830.1"/>
    </source>
</evidence>
<feature type="compositionally biased region" description="Acidic residues" evidence="1">
    <location>
        <begin position="141"/>
        <end position="150"/>
    </location>
</feature>
<feature type="chain" id="PRO_5040954621" description="Secreted protein" evidence="2">
    <location>
        <begin position="19"/>
        <end position="150"/>
    </location>
</feature>
<keyword evidence="2" id="KW-0732">Signal</keyword>
<dbReference type="Proteomes" id="UP001147695">
    <property type="component" value="Unassembled WGS sequence"/>
</dbReference>
<feature type="compositionally biased region" description="Polar residues" evidence="1">
    <location>
        <begin position="129"/>
        <end position="140"/>
    </location>
</feature>
<feature type="signal peptide" evidence="2">
    <location>
        <begin position="1"/>
        <end position="18"/>
    </location>
</feature>
<evidence type="ECO:0000256" key="2">
    <source>
        <dbReference type="SAM" id="SignalP"/>
    </source>
</evidence>
<organism evidence="3 4">
    <name type="scientific">Penicillium brevicompactum</name>
    <dbReference type="NCBI Taxonomy" id="5074"/>
    <lineage>
        <taxon>Eukaryota</taxon>
        <taxon>Fungi</taxon>
        <taxon>Dikarya</taxon>
        <taxon>Ascomycota</taxon>
        <taxon>Pezizomycotina</taxon>
        <taxon>Eurotiomycetes</taxon>
        <taxon>Eurotiomycetidae</taxon>
        <taxon>Eurotiales</taxon>
        <taxon>Aspergillaceae</taxon>
        <taxon>Penicillium</taxon>
    </lineage>
</organism>